<evidence type="ECO:0000256" key="2">
    <source>
        <dbReference type="ARBA" id="ARBA00022475"/>
    </source>
</evidence>
<evidence type="ECO:0000256" key="6">
    <source>
        <dbReference type="ARBA" id="ARBA00023118"/>
    </source>
</evidence>
<keyword evidence="2" id="KW-1003">Cell membrane</keyword>
<evidence type="ECO:0000313" key="11">
    <source>
        <dbReference type="EMBL" id="SKB90295.1"/>
    </source>
</evidence>
<dbReference type="EMBL" id="FUZF01000014">
    <property type="protein sequence ID" value="SKB90295.1"/>
    <property type="molecule type" value="Genomic_DNA"/>
</dbReference>
<evidence type="ECO:0000256" key="8">
    <source>
        <dbReference type="SAM" id="MobiDB-lite"/>
    </source>
</evidence>
<dbReference type="STRING" id="1513896.SAMN05660841_02948"/>
<evidence type="ECO:0000256" key="1">
    <source>
        <dbReference type="ARBA" id="ARBA00004236"/>
    </source>
</evidence>
<dbReference type="AlphaFoldDB" id="A0A1T5F290"/>
<dbReference type="InterPro" id="IPR003607">
    <property type="entry name" value="HD/PDEase_dom"/>
</dbReference>
<evidence type="ECO:0000256" key="5">
    <source>
        <dbReference type="ARBA" id="ARBA00022989"/>
    </source>
</evidence>
<evidence type="ECO:0000256" key="9">
    <source>
        <dbReference type="SAM" id="Phobius"/>
    </source>
</evidence>
<keyword evidence="4" id="KW-0547">Nucleotide-binding</keyword>
<evidence type="ECO:0000259" key="10">
    <source>
        <dbReference type="SMART" id="SM00471"/>
    </source>
</evidence>
<dbReference type="OrthoDB" id="5728337at2"/>
<keyword evidence="6" id="KW-0051">Antiviral defense</keyword>
<dbReference type="GO" id="GO:0051607">
    <property type="term" value="P:defense response to virus"/>
    <property type="evidence" value="ECO:0007669"/>
    <property type="project" value="UniProtKB-KW"/>
</dbReference>
<dbReference type="InterPro" id="IPR043760">
    <property type="entry name" value="PycTM_dom"/>
</dbReference>
<keyword evidence="5 9" id="KW-1133">Transmembrane helix</keyword>
<dbReference type="GO" id="GO:0000166">
    <property type="term" value="F:nucleotide binding"/>
    <property type="evidence" value="ECO:0007669"/>
    <property type="project" value="UniProtKB-KW"/>
</dbReference>
<feature type="transmembrane region" description="Helical" evidence="9">
    <location>
        <begin position="275"/>
        <end position="298"/>
    </location>
</feature>
<dbReference type="GO" id="GO:0005886">
    <property type="term" value="C:plasma membrane"/>
    <property type="evidence" value="ECO:0007669"/>
    <property type="project" value="UniProtKB-SubCell"/>
</dbReference>
<dbReference type="Pfam" id="PF18967">
    <property type="entry name" value="PycTM"/>
    <property type="match status" value="1"/>
</dbReference>
<feature type="domain" description="HD/PDEase" evidence="10">
    <location>
        <begin position="27"/>
        <end position="142"/>
    </location>
</feature>
<comment type="subcellular location">
    <subcellularLocation>
        <location evidence="1">Cell membrane</location>
    </subcellularLocation>
</comment>
<dbReference type="Pfam" id="PF01966">
    <property type="entry name" value="HD"/>
    <property type="match status" value="1"/>
</dbReference>
<accession>A0A1T5F290</accession>
<evidence type="ECO:0000256" key="3">
    <source>
        <dbReference type="ARBA" id="ARBA00022692"/>
    </source>
</evidence>
<organism evidence="11 12">
    <name type="scientific">Sphingobacterium nematocida</name>
    <dbReference type="NCBI Taxonomy" id="1513896"/>
    <lineage>
        <taxon>Bacteria</taxon>
        <taxon>Pseudomonadati</taxon>
        <taxon>Bacteroidota</taxon>
        <taxon>Sphingobacteriia</taxon>
        <taxon>Sphingobacteriales</taxon>
        <taxon>Sphingobacteriaceae</taxon>
        <taxon>Sphingobacterium</taxon>
    </lineage>
</organism>
<evidence type="ECO:0000256" key="4">
    <source>
        <dbReference type="ARBA" id="ARBA00022741"/>
    </source>
</evidence>
<dbReference type="RefSeq" id="WP_079644098.1">
    <property type="nucleotide sequence ID" value="NZ_FUZF01000014.1"/>
</dbReference>
<feature type="transmembrane region" description="Helical" evidence="9">
    <location>
        <begin position="370"/>
        <end position="391"/>
    </location>
</feature>
<dbReference type="CDD" id="cd00077">
    <property type="entry name" value="HDc"/>
    <property type="match status" value="1"/>
</dbReference>
<dbReference type="Proteomes" id="UP000190150">
    <property type="component" value="Unassembled WGS sequence"/>
</dbReference>
<protein>
    <submittedName>
        <fullName evidence="11">Predicted metal-dependent phosphohydrolase, HD superfamily</fullName>
    </submittedName>
</protein>
<sequence length="393" mass="45029">MEYDHIIAQIPYFIKKNVRHSTEDVAYCFHDETHVLDVVAAVREMADYYMLSPKDRFIVICSAYFHDIGYVTGGADQHEERSADFADEFLKEVNAEEDIRQQVIACILVTKMPQHPEGLLQQIVCDADLFHLGGVNFAERNKLMRKEAEMVKGEEIDKNLWRAHTIRLMENHHYHTKYAQERRENIKKENLNALLEKNSKTKGEAVSRQKPIKVGGKTPRPERGIETMFRITSSNNQRLSDMADNKANILLTVNSIILSVVAAGLLRKLDSNEHLIIPTFILMTAVVITMVLAILATIPKIPSGFFKEEEVQNKTVNLLFFGNFFKMPFDAYKSGMEQVMEDSGFLYGMMTKDVYSQGVVLGRKYRLLRYAYGIFMFGLVLSVIAFFIAIITY</sequence>
<dbReference type="InterPro" id="IPR006674">
    <property type="entry name" value="HD_domain"/>
</dbReference>
<keyword evidence="12" id="KW-1185">Reference proteome</keyword>
<keyword evidence="3 9" id="KW-0812">Transmembrane</keyword>
<dbReference type="SUPFAM" id="SSF109604">
    <property type="entry name" value="HD-domain/PDEase-like"/>
    <property type="match status" value="1"/>
</dbReference>
<evidence type="ECO:0000313" key="12">
    <source>
        <dbReference type="Proteomes" id="UP000190150"/>
    </source>
</evidence>
<feature type="transmembrane region" description="Helical" evidence="9">
    <location>
        <begin position="247"/>
        <end position="269"/>
    </location>
</feature>
<proteinExistence type="predicted"/>
<keyword evidence="7 9" id="KW-0472">Membrane</keyword>
<dbReference type="SMART" id="SM00471">
    <property type="entry name" value="HDc"/>
    <property type="match status" value="1"/>
</dbReference>
<feature type="region of interest" description="Disordered" evidence="8">
    <location>
        <begin position="200"/>
        <end position="219"/>
    </location>
</feature>
<dbReference type="Gene3D" id="1.10.3210.10">
    <property type="entry name" value="Hypothetical protein af1432"/>
    <property type="match status" value="1"/>
</dbReference>
<keyword evidence="11" id="KW-0378">Hydrolase</keyword>
<dbReference type="GO" id="GO:0016787">
    <property type="term" value="F:hydrolase activity"/>
    <property type="evidence" value="ECO:0007669"/>
    <property type="project" value="UniProtKB-KW"/>
</dbReference>
<name>A0A1T5F290_9SPHI</name>
<evidence type="ECO:0000256" key="7">
    <source>
        <dbReference type="ARBA" id="ARBA00023136"/>
    </source>
</evidence>
<gene>
    <name evidence="11" type="ORF">SAMN05660841_02948</name>
</gene>
<reference evidence="12" key="1">
    <citation type="submission" date="2017-02" db="EMBL/GenBank/DDBJ databases">
        <authorList>
            <person name="Varghese N."/>
            <person name="Submissions S."/>
        </authorList>
    </citation>
    <scope>NUCLEOTIDE SEQUENCE [LARGE SCALE GENOMIC DNA]</scope>
    <source>
        <strain evidence="12">DSM 24091</strain>
    </source>
</reference>